<gene>
    <name evidence="2" type="ORF">GYA55_03435</name>
</gene>
<sequence length="227" mass="25465">MKLRVHWFIKNILSGFFALIALFTFQGYAGRHLDSYPLDASFNYRGKVSPPKEVLIISIDLESYRKLGLSPFNIWPREKHADLLKKLKSYGVSRVAFDIAFQGKGKDEATDFEFAKALSLNPTIIASDAPLLGDLEQSKIEDLSPEPIFARSVEALGRPGFPIDDDGTIRRLPIVSPRLSQPLRPLSEAAVGAKNLRFGRPSRDDFINFEFLIMNSSTTLSLCRLSF</sequence>
<name>A0A7X9FPY8_9DELT</name>
<dbReference type="InterPro" id="IPR007890">
    <property type="entry name" value="CHASE2"/>
</dbReference>
<dbReference type="AlphaFoldDB" id="A0A7X9FPY8"/>
<accession>A0A7X9FPY8</accession>
<evidence type="ECO:0000313" key="2">
    <source>
        <dbReference type="EMBL" id="NMC62198.1"/>
    </source>
</evidence>
<dbReference type="EMBL" id="JAAZON010000131">
    <property type="protein sequence ID" value="NMC62198.1"/>
    <property type="molecule type" value="Genomic_DNA"/>
</dbReference>
<evidence type="ECO:0000259" key="1">
    <source>
        <dbReference type="Pfam" id="PF05226"/>
    </source>
</evidence>
<feature type="domain" description="CHASE2" evidence="1">
    <location>
        <begin position="19"/>
        <end position="178"/>
    </location>
</feature>
<evidence type="ECO:0000313" key="3">
    <source>
        <dbReference type="Proteomes" id="UP000524246"/>
    </source>
</evidence>
<proteinExistence type="predicted"/>
<organism evidence="2 3">
    <name type="scientific">SAR324 cluster bacterium</name>
    <dbReference type="NCBI Taxonomy" id="2024889"/>
    <lineage>
        <taxon>Bacteria</taxon>
        <taxon>Deltaproteobacteria</taxon>
        <taxon>SAR324 cluster</taxon>
    </lineage>
</organism>
<reference evidence="2 3" key="1">
    <citation type="journal article" date="2020" name="Biotechnol. Biofuels">
        <title>New insights from the biogas microbiome by comprehensive genome-resolved metagenomics of nearly 1600 species originating from multiple anaerobic digesters.</title>
        <authorList>
            <person name="Campanaro S."/>
            <person name="Treu L."/>
            <person name="Rodriguez-R L.M."/>
            <person name="Kovalovszki A."/>
            <person name="Ziels R.M."/>
            <person name="Maus I."/>
            <person name="Zhu X."/>
            <person name="Kougias P.G."/>
            <person name="Basile A."/>
            <person name="Luo G."/>
            <person name="Schluter A."/>
            <person name="Konstantinidis K.T."/>
            <person name="Angelidaki I."/>
        </authorList>
    </citation>
    <scope>NUCLEOTIDE SEQUENCE [LARGE SCALE GENOMIC DNA]</scope>
    <source>
        <strain evidence="2">AS27yjCOA_65</strain>
    </source>
</reference>
<dbReference type="Proteomes" id="UP000524246">
    <property type="component" value="Unassembled WGS sequence"/>
</dbReference>
<comment type="caution">
    <text evidence="2">The sequence shown here is derived from an EMBL/GenBank/DDBJ whole genome shotgun (WGS) entry which is preliminary data.</text>
</comment>
<protein>
    <submittedName>
        <fullName evidence="2">CHASE2 domain-containing protein</fullName>
    </submittedName>
</protein>
<dbReference type="Pfam" id="PF05226">
    <property type="entry name" value="CHASE2"/>
    <property type="match status" value="1"/>
</dbReference>